<dbReference type="SMART" id="SM00225">
    <property type="entry name" value="BTB"/>
    <property type="match status" value="1"/>
</dbReference>
<dbReference type="SUPFAM" id="SSF54695">
    <property type="entry name" value="POZ domain"/>
    <property type="match status" value="1"/>
</dbReference>
<dbReference type="VEuPathDB" id="VectorBase:AFAF001589"/>
<dbReference type="FunFam" id="2.60.120.260:FF:000051">
    <property type="entry name" value="BTB/POZ domain-containing protein 9"/>
    <property type="match status" value="2"/>
</dbReference>
<dbReference type="STRING" id="69004.A0A182Q251"/>
<evidence type="ECO:0000313" key="4">
    <source>
        <dbReference type="EnsemblMetazoa" id="AFAF001589-PA"/>
    </source>
</evidence>
<dbReference type="GO" id="GO:0048512">
    <property type="term" value="P:circadian behavior"/>
    <property type="evidence" value="ECO:0007669"/>
    <property type="project" value="TreeGrafter"/>
</dbReference>
<dbReference type="Pfam" id="PF00754">
    <property type="entry name" value="F5_F8_type_C"/>
    <property type="match status" value="2"/>
</dbReference>
<dbReference type="InterPro" id="IPR011333">
    <property type="entry name" value="SKP1/BTB/POZ_sf"/>
</dbReference>
<evidence type="ECO:0000256" key="1">
    <source>
        <dbReference type="ARBA" id="ARBA00020216"/>
    </source>
</evidence>
<dbReference type="FunFam" id="1.25.40.420:FF:000005">
    <property type="entry name" value="BTB/POZ domain-containing protein 9"/>
    <property type="match status" value="1"/>
</dbReference>
<dbReference type="Gene3D" id="3.30.710.10">
    <property type="entry name" value="Potassium Channel Kv1.1, Chain A"/>
    <property type="match status" value="1"/>
</dbReference>
<dbReference type="CDD" id="cd18287">
    <property type="entry name" value="BTB_POZ_BTBD9"/>
    <property type="match status" value="1"/>
</dbReference>
<dbReference type="InterPro" id="IPR000421">
    <property type="entry name" value="FA58C"/>
</dbReference>
<dbReference type="Pfam" id="PF00651">
    <property type="entry name" value="BTB"/>
    <property type="match status" value="1"/>
</dbReference>
<dbReference type="InterPro" id="IPR052407">
    <property type="entry name" value="BTB_POZ_domain_cont_9"/>
</dbReference>
<dbReference type="GO" id="GO:0050804">
    <property type="term" value="P:modulation of chemical synaptic transmission"/>
    <property type="evidence" value="ECO:0007669"/>
    <property type="project" value="TreeGrafter"/>
</dbReference>
<organism evidence="4 5">
    <name type="scientific">Anopheles farauti</name>
    <dbReference type="NCBI Taxonomy" id="69004"/>
    <lineage>
        <taxon>Eukaryota</taxon>
        <taxon>Metazoa</taxon>
        <taxon>Ecdysozoa</taxon>
        <taxon>Arthropoda</taxon>
        <taxon>Hexapoda</taxon>
        <taxon>Insecta</taxon>
        <taxon>Pterygota</taxon>
        <taxon>Neoptera</taxon>
        <taxon>Endopterygota</taxon>
        <taxon>Diptera</taxon>
        <taxon>Nematocera</taxon>
        <taxon>Culicoidea</taxon>
        <taxon>Culicidae</taxon>
        <taxon>Anophelinae</taxon>
        <taxon>Anopheles</taxon>
    </lineage>
</organism>
<dbReference type="SUPFAM" id="SSF49785">
    <property type="entry name" value="Galactose-binding domain-like"/>
    <property type="match status" value="2"/>
</dbReference>
<dbReference type="PANTHER" id="PTHR46306:SF1">
    <property type="entry name" value="BTB_POZ DOMAIN-CONTAINING PROTEIN 9"/>
    <property type="match status" value="1"/>
</dbReference>
<dbReference type="InterPro" id="IPR000210">
    <property type="entry name" value="BTB/POZ_dom"/>
</dbReference>
<sequence>MSSQSNGMAGNQQQQPQQHASCITRTKEIELTARFSEQMAQLCMSSDYADVTFLVEGQRIPAHRVILAARSDYFRALLYGGMQETRLDEITLNIPLTAFKCLLRYIYSGSMPLAQLKEEHLLDTLGLANQYGLADLEMAISDYLRQVLSLNNVCAILDAARLFALDGLTAVCHAFIDRNAEDILKHESFRNLSLDSLSSLLLRDSFFAREVEIFQAVNEWCRCNADSVSNVNDVVAKVRFSLMSLEELLSDVRPSGILDPDRLLDAIAEKVSSKQLPHRGALWPEENVASPKFNSRTIHGELRSALLDGDTVSYDMEKGYTRHSISDNGDPNGGIVVELGKLFIINHIKVLLWDRDTRSYSYYVEVSVNQRNWERIVDHTKYYCRSWQFLYFPAQAVRYIRLVGTHNTVNKVFHVVGLEAMFTEATTPVVNGILQPTYNVATVERSATVVEGVSRTRNVLLNGDVKNYDWDSGYTCHQIGSGAILIQLGQPYWIGSLRLLLWDCDNRSYSFYIEVSTNMKDWEVVVDKQGEHLKSWQHFSFLPKVVVYVRIVGTHNTANEMFHCVHFECPSQDADYLRTACYGSGDVPTTLTTQSDATMD</sequence>
<feature type="region of interest" description="Disordered" evidence="2">
    <location>
        <begin position="1"/>
        <end position="21"/>
    </location>
</feature>
<accession>A0A182Q251</accession>
<evidence type="ECO:0000256" key="2">
    <source>
        <dbReference type="SAM" id="MobiDB-lite"/>
    </source>
</evidence>
<evidence type="ECO:0000313" key="5">
    <source>
        <dbReference type="Proteomes" id="UP000075886"/>
    </source>
</evidence>
<dbReference type="Pfam" id="PF07707">
    <property type="entry name" value="BACK"/>
    <property type="match status" value="1"/>
</dbReference>
<dbReference type="Gene3D" id="1.25.40.420">
    <property type="match status" value="1"/>
</dbReference>
<dbReference type="InterPro" id="IPR008979">
    <property type="entry name" value="Galactose-bd-like_sf"/>
</dbReference>
<keyword evidence="5" id="KW-1185">Reference proteome</keyword>
<dbReference type="AlphaFoldDB" id="A0A182Q251"/>
<feature type="domain" description="BTB" evidence="3">
    <location>
        <begin position="49"/>
        <end position="115"/>
    </location>
</feature>
<dbReference type="PANTHER" id="PTHR46306">
    <property type="entry name" value="BTB/POZ DOMAIN-CONTAINING PROTEIN 9"/>
    <property type="match status" value="1"/>
</dbReference>
<reference evidence="5" key="1">
    <citation type="submission" date="2014-01" db="EMBL/GenBank/DDBJ databases">
        <title>The Genome Sequence of Anopheles farauti FAR1 (V2).</title>
        <authorList>
            <consortium name="The Broad Institute Genomics Platform"/>
            <person name="Neafsey D.E."/>
            <person name="Besansky N."/>
            <person name="Howell P."/>
            <person name="Walton C."/>
            <person name="Young S.K."/>
            <person name="Zeng Q."/>
            <person name="Gargeya S."/>
            <person name="Fitzgerald M."/>
            <person name="Haas B."/>
            <person name="Abouelleil A."/>
            <person name="Allen A.W."/>
            <person name="Alvarado L."/>
            <person name="Arachchi H.M."/>
            <person name="Berlin A.M."/>
            <person name="Chapman S.B."/>
            <person name="Gainer-Dewar J."/>
            <person name="Goldberg J."/>
            <person name="Griggs A."/>
            <person name="Gujja S."/>
            <person name="Hansen M."/>
            <person name="Howarth C."/>
            <person name="Imamovic A."/>
            <person name="Ireland A."/>
            <person name="Larimer J."/>
            <person name="McCowan C."/>
            <person name="Murphy C."/>
            <person name="Pearson M."/>
            <person name="Poon T.W."/>
            <person name="Priest M."/>
            <person name="Roberts A."/>
            <person name="Saif S."/>
            <person name="Shea T."/>
            <person name="Sisk P."/>
            <person name="Sykes S."/>
            <person name="Wortman J."/>
            <person name="Nusbaum C."/>
            <person name="Birren B."/>
        </authorList>
    </citation>
    <scope>NUCLEOTIDE SEQUENCE [LARGE SCALE GENOMIC DNA]</scope>
    <source>
        <strain evidence="5">FAR1</strain>
    </source>
</reference>
<dbReference type="SMART" id="SM00875">
    <property type="entry name" value="BACK"/>
    <property type="match status" value="1"/>
</dbReference>
<evidence type="ECO:0000259" key="3">
    <source>
        <dbReference type="PROSITE" id="PS50097"/>
    </source>
</evidence>
<dbReference type="EMBL" id="AXCN02000582">
    <property type="status" value="NOT_ANNOTATED_CDS"/>
    <property type="molecule type" value="Genomic_DNA"/>
</dbReference>
<dbReference type="EnsemblMetazoa" id="AFAF001589-RA">
    <property type="protein sequence ID" value="AFAF001589-PA"/>
    <property type="gene ID" value="AFAF001589"/>
</dbReference>
<dbReference type="FunFam" id="3.30.710.10:FF:000042">
    <property type="entry name" value="BTB/POZ domain-containing protein 9"/>
    <property type="match status" value="1"/>
</dbReference>
<feature type="compositionally biased region" description="Polar residues" evidence="2">
    <location>
        <begin position="1"/>
        <end position="11"/>
    </location>
</feature>
<proteinExistence type="predicted"/>
<dbReference type="PROSITE" id="PS50097">
    <property type="entry name" value="BTB"/>
    <property type="match status" value="1"/>
</dbReference>
<dbReference type="GO" id="GO:0008344">
    <property type="term" value="P:adult locomotory behavior"/>
    <property type="evidence" value="ECO:0007669"/>
    <property type="project" value="TreeGrafter"/>
</dbReference>
<name>A0A182Q251_9DIPT</name>
<dbReference type="Proteomes" id="UP000075886">
    <property type="component" value="Unassembled WGS sequence"/>
</dbReference>
<dbReference type="InterPro" id="IPR011705">
    <property type="entry name" value="BACK"/>
</dbReference>
<dbReference type="Gene3D" id="2.60.120.260">
    <property type="entry name" value="Galactose-binding domain-like"/>
    <property type="match status" value="2"/>
</dbReference>
<dbReference type="GO" id="GO:0005737">
    <property type="term" value="C:cytoplasm"/>
    <property type="evidence" value="ECO:0007669"/>
    <property type="project" value="TreeGrafter"/>
</dbReference>
<protein>
    <recommendedName>
        <fullName evidence="1">BTB/POZ domain-containing protein 9</fullName>
    </recommendedName>
</protein>
<reference evidence="4" key="2">
    <citation type="submission" date="2020-05" db="UniProtKB">
        <authorList>
            <consortium name="EnsemblMetazoa"/>
        </authorList>
    </citation>
    <scope>IDENTIFICATION</scope>
    <source>
        <strain evidence="4">FAR1</strain>
    </source>
</reference>